<dbReference type="AlphaFoldDB" id="A0AAN9FGE6"/>
<comment type="caution">
    <text evidence="1">The sequence shown here is derived from an EMBL/GenBank/DDBJ whole genome shotgun (WGS) entry which is preliminary data.</text>
</comment>
<accession>A0AAN9FGE6</accession>
<keyword evidence="2" id="KW-1185">Reference proteome</keyword>
<reference evidence="1 2" key="1">
    <citation type="submission" date="2024-01" db="EMBL/GenBank/DDBJ databases">
        <title>The genomes of 5 underutilized Papilionoideae crops provide insights into root nodulation and disease resistance.</title>
        <authorList>
            <person name="Yuan L."/>
        </authorList>
    </citation>
    <scope>NUCLEOTIDE SEQUENCE [LARGE SCALE GENOMIC DNA]</scope>
    <source>
        <strain evidence="1">LY-2023</strain>
        <tissue evidence="1">Leaf</tissue>
    </source>
</reference>
<protein>
    <submittedName>
        <fullName evidence="1">Uncharacterized protein</fullName>
    </submittedName>
</protein>
<dbReference type="EMBL" id="JAYKXN010000007">
    <property type="protein sequence ID" value="KAK7271428.1"/>
    <property type="molecule type" value="Genomic_DNA"/>
</dbReference>
<gene>
    <name evidence="1" type="ORF">RJT34_27321</name>
</gene>
<organism evidence="1 2">
    <name type="scientific">Clitoria ternatea</name>
    <name type="common">Butterfly pea</name>
    <dbReference type="NCBI Taxonomy" id="43366"/>
    <lineage>
        <taxon>Eukaryota</taxon>
        <taxon>Viridiplantae</taxon>
        <taxon>Streptophyta</taxon>
        <taxon>Embryophyta</taxon>
        <taxon>Tracheophyta</taxon>
        <taxon>Spermatophyta</taxon>
        <taxon>Magnoliopsida</taxon>
        <taxon>eudicotyledons</taxon>
        <taxon>Gunneridae</taxon>
        <taxon>Pentapetalae</taxon>
        <taxon>rosids</taxon>
        <taxon>fabids</taxon>
        <taxon>Fabales</taxon>
        <taxon>Fabaceae</taxon>
        <taxon>Papilionoideae</taxon>
        <taxon>50 kb inversion clade</taxon>
        <taxon>NPAAA clade</taxon>
        <taxon>indigoferoid/millettioid clade</taxon>
        <taxon>Phaseoleae</taxon>
        <taxon>Clitoria</taxon>
    </lineage>
</organism>
<proteinExistence type="predicted"/>
<evidence type="ECO:0000313" key="1">
    <source>
        <dbReference type="EMBL" id="KAK7271428.1"/>
    </source>
</evidence>
<sequence>MVRGHQEPLERTGPKSRARWNQEWHGVCVWRKASFILNSTELGNEIYKLQVPCGKSKFHKVHPSLQVHSNKSKIPFEALRRELKIKKLRFKRVWPCDLGRRHVGMDQTNDREIERLRGRKGYSSKGDN</sequence>
<evidence type="ECO:0000313" key="2">
    <source>
        <dbReference type="Proteomes" id="UP001359559"/>
    </source>
</evidence>
<dbReference type="Proteomes" id="UP001359559">
    <property type="component" value="Unassembled WGS sequence"/>
</dbReference>
<name>A0AAN9FGE6_CLITE</name>